<organism evidence="1 2">
    <name type="scientific">Pararobbsia alpina</name>
    <dbReference type="NCBI Taxonomy" id="621374"/>
    <lineage>
        <taxon>Bacteria</taxon>
        <taxon>Pseudomonadati</taxon>
        <taxon>Pseudomonadota</taxon>
        <taxon>Betaproteobacteria</taxon>
        <taxon>Burkholderiales</taxon>
        <taxon>Burkholderiaceae</taxon>
        <taxon>Pararobbsia</taxon>
    </lineage>
</organism>
<evidence type="ECO:0000313" key="2">
    <source>
        <dbReference type="Proteomes" id="UP000494115"/>
    </source>
</evidence>
<accession>A0A6S7AW96</accession>
<evidence type="ECO:0000313" key="1">
    <source>
        <dbReference type="EMBL" id="CAB3777612.1"/>
    </source>
</evidence>
<dbReference type="InterPro" id="IPR007922">
    <property type="entry name" value="DciA-like"/>
</dbReference>
<sequence>MRQVEALENDLVTLLPDYLAPHVSVGAIKGEVLTIFAGHSALAARLRHLERGLVQDLQQRGWPVSGFKVKVRPVMKPPAVPKQAKVSAAGVECLRTFADGLEASPLRDALERMVARHKRP</sequence>
<dbReference type="AlphaFoldDB" id="A0A6S7AW96"/>
<dbReference type="EMBL" id="CADIKM010000001">
    <property type="protein sequence ID" value="CAB3777612.1"/>
    <property type="molecule type" value="Genomic_DNA"/>
</dbReference>
<protein>
    <recommendedName>
        <fullName evidence="3">DUF721 domain-containing protein</fullName>
    </recommendedName>
</protein>
<dbReference type="Pfam" id="PF05258">
    <property type="entry name" value="DciA"/>
    <property type="match status" value="1"/>
</dbReference>
<gene>
    <name evidence="1" type="ORF">LMG28138_00419</name>
</gene>
<dbReference type="Proteomes" id="UP000494115">
    <property type="component" value="Unassembled WGS sequence"/>
</dbReference>
<reference evidence="1 2" key="1">
    <citation type="submission" date="2020-04" db="EMBL/GenBank/DDBJ databases">
        <authorList>
            <person name="De Canck E."/>
        </authorList>
    </citation>
    <scope>NUCLEOTIDE SEQUENCE [LARGE SCALE GENOMIC DNA]</scope>
    <source>
        <strain evidence="1 2">LMG 28138</strain>
    </source>
</reference>
<evidence type="ECO:0008006" key="3">
    <source>
        <dbReference type="Google" id="ProtNLM"/>
    </source>
</evidence>
<keyword evidence="2" id="KW-1185">Reference proteome</keyword>
<proteinExistence type="predicted"/>
<name>A0A6S7AW96_9BURK</name>